<gene>
    <name evidence="1" type="ORF">UFOVP1619_35</name>
</gene>
<accession>A0A6J5SXJ0</accession>
<sequence length="108" mass="11954">MNNATKIQNSVDAAGLRAEYEDMEEAAKNSGIPPKAFARIFTKTMIRFWLEDPKKQALNLSVSMAAITHLFGGKPKKQAPPDGQGINARIAEAWRRRCLQNIEGTPVD</sequence>
<dbReference type="EMBL" id="LR797479">
    <property type="protein sequence ID" value="CAB4219434.1"/>
    <property type="molecule type" value="Genomic_DNA"/>
</dbReference>
<name>A0A6J5SXJ0_9CAUD</name>
<proteinExistence type="predicted"/>
<reference evidence="1" key="1">
    <citation type="submission" date="2020-05" db="EMBL/GenBank/DDBJ databases">
        <authorList>
            <person name="Chiriac C."/>
            <person name="Salcher M."/>
            <person name="Ghai R."/>
            <person name="Kavagutti S V."/>
        </authorList>
    </citation>
    <scope>NUCLEOTIDE SEQUENCE</scope>
</reference>
<protein>
    <submittedName>
        <fullName evidence="1">Uncharacterized protein</fullName>
    </submittedName>
</protein>
<organism evidence="1">
    <name type="scientific">uncultured Caudovirales phage</name>
    <dbReference type="NCBI Taxonomy" id="2100421"/>
    <lineage>
        <taxon>Viruses</taxon>
        <taxon>Duplodnaviria</taxon>
        <taxon>Heunggongvirae</taxon>
        <taxon>Uroviricota</taxon>
        <taxon>Caudoviricetes</taxon>
        <taxon>Peduoviridae</taxon>
        <taxon>Maltschvirus</taxon>
        <taxon>Maltschvirus maltsch</taxon>
    </lineage>
</organism>
<evidence type="ECO:0000313" key="1">
    <source>
        <dbReference type="EMBL" id="CAB4219434.1"/>
    </source>
</evidence>